<feature type="chain" id="PRO_5016089712" description="DUF6438 domain-containing protein" evidence="1">
    <location>
        <begin position="20"/>
        <end position="335"/>
    </location>
</feature>
<evidence type="ECO:0000313" key="3">
    <source>
        <dbReference type="EMBL" id="PZP44004.1"/>
    </source>
</evidence>
<name>A0A2W5EPU8_9SPHI</name>
<dbReference type="Proteomes" id="UP000249645">
    <property type="component" value="Unassembled WGS sequence"/>
</dbReference>
<evidence type="ECO:0000259" key="2">
    <source>
        <dbReference type="Pfam" id="PF20033"/>
    </source>
</evidence>
<keyword evidence="1" id="KW-0732">Signal</keyword>
<evidence type="ECO:0000256" key="1">
    <source>
        <dbReference type="SAM" id="SignalP"/>
    </source>
</evidence>
<organism evidence="3 4">
    <name type="scientific">Pseudopedobacter saltans</name>
    <dbReference type="NCBI Taxonomy" id="151895"/>
    <lineage>
        <taxon>Bacteria</taxon>
        <taxon>Pseudomonadati</taxon>
        <taxon>Bacteroidota</taxon>
        <taxon>Sphingobacteriia</taxon>
        <taxon>Sphingobacteriales</taxon>
        <taxon>Sphingobacteriaceae</taxon>
        <taxon>Pseudopedobacter</taxon>
    </lineage>
</organism>
<dbReference type="InterPro" id="IPR045497">
    <property type="entry name" value="DUF6438"/>
</dbReference>
<accession>A0A2W5EPU8</accession>
<sequence>MIRKLLIVIFSFSSSILLAQKQVEKLHSDEDAVKFVKDYFLKSDNPDYSWKNFQLVDGDEWKGLYNLSQNIIDSISKQPAHKWQTADFNFDKKEDLVVAGKKIIGGNVVYSMSIFLSDSNGGYKWVPVVPEEYQNYPYYFSLLMFPKIAVPGLRLVKWFPDINNQSSNGNPYSIDTIGFAQEYLVNYNSHPDSAIFKDVKFESLNFDGQRTIVELSDLDKGTSSPFRVVVYNKPGDSTVANGKITMDIYAQLLSTINYSGFKNLPDQFQANVNTPQTFILDVNYADGTKKKVTDYSAGGTYTLEAIYQWFGWLLDYTNQSIQQRRLERKRFGDTF</sequence>
<evidence type="ECO:0000313" key="4">
    <source>
        <dbReference type="Proteomes" id="UP000249645"/>
    </source>
</evidence>
<dbReference type="AlphaFoldDB" id="A0A2W5EPU8"/>
<proteinExistence type="predicted"/>
<reference evidence="3 4" key="1">
    <citation type="submission" date="2017-11" db="EMBL/GenBank/DDBJ databases">
        <title>Infants hospitalized years apart are colonized by the same room-sourced microbial strains.</title>
        <authorList>
            <person name="Brooks B."/>
            <person name="Olm M.R."/>
            <person name="Firek B.A."/>
            <person name="Baker R."/>
            <person name="Thomas B.C."/>
            <person name="Morowitz M.J."/>
            <person name="Banfield J.F."/>
        </authorList>
    </citation>
    <scope>NUCLEOTIDE SEQUENCE [LARGE SCALE GENOMIC DNA]</scope>
    <source>
        <strain evidence="3">S2_009_000_R2_76</strain>
    </source>
</reference>
<dbReference type="EMBL" id="QFOI01000336">
    <property type="protein sequence ID" value="PZP44004.1"/>
    <property type="molecule type" value="Genomic_DNA"/>
</dbReference>
<gene>
    <name evidence="3" type="ORF">DI598_15000</name>
</gene>
<comment type="caution">
    <text evidence="3">The sequence shown here is derived from an EMBL/GenBank/DDBJ whole genome shotgun (WGS) entry which is preliminary data.</text>
</comment>
<dbReference type="Pfam" id="PF20033">
    <property type="entry name" value="DUF6438"/>
    <property type="match status" value="1"/>
</dbReference>
<protein>
    <recommendedName>
        <fullName evidence="2">DUF6438 domain-containing protein</fullName>
    </recommendedName>
</protein>
<feature type="signal peptide" evidence="1">
    <location>
        <begin position="1"/>
        <end position="19"/>
    </location>
</feature>
<feature type="domain" description="DUF6438" evidence="2">
    <location>
        <begin position="241"/>
        <end position="309"/>
    </location>
</feature>